<sequence>MSANLPLRQPFSVLVVIYKNNKDCLLIQRTDDANFWQSVTGGIDEGESPTTTAYRELLEETGIDARSLGLTIRNHQKTNQYTIRENWRHRYHANALINTEHVFSVCVPDDIVIILDPKEHTDYEWLPQQQAANKAWSPSNRDEILAL</sequence>
<comment type="caution">
    <text evidence="5">The sequence shown here is derived from an EMBL/GenBank/DDBJ whole genome shotgun (WGS) entry which is preliminary data.</text>
</comment>
<feature type="binding site" evidence="2">
    <location>
        <position position="40"/>
    </location>
    <ligand>
        <name>substrate</name>
    </ligand>
</feature>
<evidence type="ECO:0000256" key="1">
    <source>
        <dbReference type="ARBA" id="ARBA00022801"/>
    </source>
</evidence>
<evidence type="ECO:0000313" key="5">
    <source>
        <dbReference type="EMBL" id="KPH63101.1"/>
    </source>
</evidence>
<dbReference type="CDD" id="cd04664">
    <property type="entry name" value="NUDIX_DHNTPase_like"/>
    <property type="match status" value="1"/>
</dbReference>
<dbReference type="RefSeq" id="WP_054454306.1">
    <property type="nucleotide sequence ID" value="NZ_LHPH01000010.1"/>
</dbReference>
<feature type="binding site" evidence="2">
    <location>
        <position position="29"/>
    </location>
    <ligand>
        <name>substrate</name>
    </ligand>
</feature>
<dbReference type="GO" id="GO:0006167">
    <property type="term" value="P:AMP biosynthetic process"/>
    <property type="evidence" value="ECO:0007669"/>
    <property type="project" value="TreeGrafter"/>
</dbReference>
<comment type="cofactor">
    <cofactor evidence="3">
        <name>Mg(2+)</name>
        <dbReference type="ChEBI" id="CHEBI:18420"/>
    </cofactor>
    <text evidence="3">Binds 1 Mg(2+) ion per subunit.</text>
</comment>
<dbReference type="InterPro" id="IPR000086">
    <property type="entry name" value="NUDIX_hydrolase_dom"/>
</dbReference>
<dbReference type="Gene3D" id="3.90.79.10">
    <property type="entry name" value="Nucleoside Triphosphate Pyrophosphohydrolase"/>
    <property type="match status" value="1"/>
</dbReference>
<evidence type="ECO:0000313" key="6">
    <source>
        <dbReference type="Proteomes" id="UP000037848"/>
    </source>
</evidence>
<dbReference type="InterPro" id="IPR003564">
    <property type="entry name" value="DHNTPase"/>
</dbReference>
<dbReference type="PROSITE" id="PS00893">
    <property type="entry name" value="NUDIX_BOX"/>
    <property type="match status" value="1"/>
</dbReference>
<dbReference type="PATRIC" id="fig|187330.3.peg.4208"/>
<feature type="binding site" evidence="2">
    <location>
        <position position="137"/>
    </location>
    <ligand>
        <name>substrate</name>
    </ligand>
</feature>
<dbReference type="GO" id="GO:0046872">
    <property type="term" value="F:metal ion binding"/>
    <property type="evidence" value="ECO:0007669"/>
    <property type="project" value="UniProtKB-KW"/>
</dbReference>
<dbReference type="PANTHER" id="PTHR21340">
    <property type="entry name" value="DIADENOSINE 5,5-P1,P4-TETRAPHOSPHATE PYROPHOSPHOHYDROLASE MUTT"/>
    <property type="match status" value="1"/>
</dbReference>
<keyword evidence="3" id="KW-0479">Metal-binding</keyword>
<dbReference type="PANTHER" id="PTHR21340:SF0">
    <property type="entry name" value="BIS(5'-NUCLEOSYL)-TETRAPHOSPHATASE [ASYMMETRICAL]"/>
    <property type="match status" value="1"/>
</dbReference>
<proteinExistence type="predicted"/>
<dbReference type="InterPro" id="IPR015797">
    <property type="entry name" value="NUDIX_hydrolase-like_dom_sf"/>
</dbReference>
<name>A0A0N0LZN6_9GAMM</name>
<dbReference type="InterPro" id="IPR051325">
    <property type="entry name" value="Nudix_hydrolase_domain"/>
</dbReference>
<reference evidence="5 6" key="1">
    <citation type="submission" date="2015-08" db="EMBL/GenBank/DDBJ databases">
        <title>Draft Genome Sequence of Pseudoalteromonas porphyrae UCD-SED14.</title>
        <authorList>
            <person name="Coil D.A."/>
            <person name="Jospin G."/>
            <person name="Lee R.D."/>
            <person name="Eisen J.A."/>
        </authorList>
    </citation>
    <scope>NUCLEOTIDE SEQUENCE [LARGE SCALE GENOMIC DNA]</scope>
    <source>
        <strain evidence="5 6">UCD-SED14</strain>
    </source>
</reference>
<dbReference type="PRINTS" id="PR01404">
    <property type="entry name" value="NPPPHYDRLASE"/>
</dbReference>
<feature type="binding site" evidence="3">
    <location>
        <position position="60"/>
    </location>
    <ligand>
        <name>Mg(2+)</name>
        <dbReference type="ChEBI" id="CHEBI:18420"/>
    </ligand>
</feature>
<dbReference type="Pfam" id="PF00293">
    <property type="entry name" value="NUDIX"/>
    <property type="match status" value="1"/>
</dbReference>
<evidence type="ECO:0000256" key="2">
    <source>
        <dbReference type="PIRSR" id="PIRSR603564-1"/>
    </source>
</evidence>
<dbReference type="GO" id="GO:0019177">
    <property type="term" value="F:dihydroneopterin triphosphate pyrophosphohydrolase activity"/>
    <property type="evidence" value="ECO:0007669"/>
    <property type="project" value="InterPro"/>
</dbReference>
<organism evidence="5 6">
    <name type="scientific">Pseudoalteromonas porphyrae</name>
    <dbReference type="NCBI Taxonomy" id="187330"/>
    <lineage>
        <taxon>Bacteria</taxon>
        <taxon>Pseudomonadati</taxon>
        <taxon>Pseudomonadota</taxon>
        <taxon>Gammaproteobacteria</taxon>
        <taxon>Alteromonadales</taxon>
        <taxon>Pseudoalteromonadaceae</taxon>
        <taxon>Pseudoalteromonas</taxon>
    </lineage>
</organism>
<evidence type="ECO:0000259" key="4">
    <source>
        <dbReference type="PROSITE" id="PS51462"/>
    </source>
</evidence>
<feature type="domain" description="Nudix hydrolase" evidence="4">
    <location>
        <begin position="6"/>
        <end position="147"/>
    </location>
</feature>
<dbReference type="STRING" id="187330.AMS58_14890"/>
<keyword evidence="6" id="KW-1185">Reference proteome</keyword>
<dbReference type="InterPro" id="IPR020084">
    <property type="entry name" value="NUDIX_hydrolase_CS"/>
</dbReference>
<gene>
    <name evidence="5" type="ORF">ADS77_10470</name>
</gene>
<evidence type="ECO:0000256" key="3">
    <source>
        <dbReference type="PIRSR" id="PIRSR603564-2"/>
    </source>
</evidence>
<dbReference type="Proteomes" id="UP000037848">
    <property type="component" value="Unassembled WGS sequence"/>
</dbReference>
<feature type="binding site" evidence="3">
    <location>
        <position position="119"/>
    </location>
    <ligand>
        <name>Mg(2+)</name>
        <dbReference type="ChEBI" id="CHEBI:18420"/>
    </ligand>
</feature>
<keyword evidence="1" id="KW-0378">Hydrolase</keyword>
<dbReference type="GO" id="GO:0046656">
    <property type="term" value="P:folic acid biosynthetic process"/>
    <property type="evidence" value="ECO:0007669"/>
    <property type="project" value="InterPro"/>
</dbReference>
<accession>A0A0N0LZN6</accession>
<feature type="binding site" evidence="3">
    <location>
        <position position="56"/>
    </location>
    <ligand>
        <name>Mg(2+)</name>
        <dbReference type="ChEBI" id="CHEBI:18420"/>
    </ligand>
</feature>
<dbReference type="GO" id="GO:0008828">
    <property type="term" value="F:dATP diphosphatase activity"/>
    <property type="evidence" value="ECO:0007669"/>
    <property type="project" value="InterPro"/>
</dbReference>
<dbReference type="NCBIfam" id="NF006961">
    <property type="entry name" value="PRK09438.1"/>
    <property type="match status" value="1"/>
</dbReference>
<dbReference type="GO" id="GO:0004081">
    <property type="term" value="F:bis(5'-nucleosyl)-tetraphosphatase (asymmetrical) activity"/>
    <property type="evidence" value="ECO:0007669"/>
    <property type="project" value="TreeGrafter"/>
</dbReference>
<dbReference type="PROSITE" id="PS51462">
    <property type="entry name" value="NUDIX"/>
    <property type="match status" value="1"/>
</dbReference>
<dbReference type="OrthoDB" id="7066556at2"/>
<dbReference type="GO" id="GO:0006754">
    <property type="term" value="P:ATP biosynthetic process"/>
    <property type="evidence" value="ECO:0007669"/>
    <property type="project" value="TreeGrafter"/>
</dbReference>
<protein>
    <submittedName>
        <fullName evidence="5">Dihydroneopterin triphosphate pyrophosphatase</fullName>
    </submittedName>
</protein>
<dbReference type="AlphaFoldDB" id="A0A0N0LZN6"/>
<keyword evidence="3" id="KW-0460">Magnesium</keyword>
<dbReference type="SUPFAM" id="SSF55811">
    <property type="entry name" value="Nudix"/>
    <property type="match status" value="1"/>
</dbReference>
<dbReference type="EMBL" id="LHPH01000010">
    <property type="protein sequence ID" value="KPH63101.1"/>
    <property type="molecule type" value="Genomic_DNA"/>
</dbReference>